<evidence type="ECO:0000256" key="5">
    <source>
        <dbReference type="ARBA" id="ARBA00022781"/>
    </source>
</evidence>
<keyword evidence="2 12" id="KW-0813">Transport</keyword>
<dbReference type="GO" id="GO:0046933">
    <property type="term" value="F:proton-transporting ATP synthase activity, rotational mechanism"/>
    <property type="evidence" value="ECO:0007669"/>
    <property type="project" value="UniProtKB-UniRule"/>
</dbReference>
<keyword evidence="8 12" id="KW-0472">Membrane</keyword>
<proteinExistence type="inferred from homology"/>
<comment type="subcellular location">
    <subcellularLocation>
        <location evidence="12">Cell membrane</location>
        <topology evidence="12">Single-pass membrane protein</topology>
    </subcellularLocation>
    <subcellularLocation>
        <location evidence="11">Endomembrane system</location>
        <topology evidence="11">Single-pass membrane protein</topology>
    </subcellularLocation>
</comment>
<dbReference type="GO" id="GO:0046961">
    <property type="term" value="F:proton-transporting ATPase activity, rotational mechanism"/>
    <property type="evidence" value="ECO:0007669"/>
    <property type="project" value="TreeGrafter"/>
</dbReference>
<dbReference type="Gene3D" id="6.10.250.1580">
    <property type="match status" value="1"/>
</dbReference>
<evidence type="ECO:0000313" key="16">
    <source>
        <dbReference type="Proteomes" id="UP000229098"/>
    </source>
</evidence>
<evidence type="ECO:0000256" key="6">
    <source>
        <dbReference type="ARBA" id="ARBA00022989"/>
    </source>
</evidence>
<evidence type="ECO:0000256" key="14">
    <source>
        <dbReference type="SAM" id="Coils"/>
    </source>
</evidence>
<comment type="caution">
    <text evidence="15">The sequence shown here is derived from an EMBL/GenBank/DDBJ whole genome shotgun (WGS) entry which is preliminary data.</text>
</comment>
<name>A0A2M8KWY0_9BACT</name>
<reference evidence="16" key="1">
    <citation type="submission" date="2017-09" db="EMBL/GenBank/DDBJ databases">
        <title>Depth-based differentiation of microbial function through sediment-hosted aquifers and enrichment of novel symbionts in the deep terrestrial subsurface.</title>
        <authorList>
            <person name="Probst A.J."/>
            <person name="Ladd B."/>
            <person name="Jarett J.K."/>
            <person name="Geller-Mcgrath D.E."/>
            <person name="Sieber C.M.K."/>
            <person name="Emerson J.B."/>
            <person name="Anantharaman K."/>
            <person name="Thomas B.C."/>
            <person name="Malmstrom R."/>
            <person name="Stieglmeier M."/>
            <person name="Klingl A."/>
            <person name="Woyke T."/>
            <person name="Ryan C.M."/>
            <person name="Banfield J.F."/>
        </authorList>
    </citation>
    <scope>NUCLEOTIDE SEQUENCE [LARGE SCALE GENOMIC DNA]</scope>
</reference>
<dbReference type="Proteomes" id="UP000229098">
    <property type="component" value="Unassembled WGS sequence"/>
</dbReference>
<keyword evidence="3 12" id="KW-0138">CF(0)</keyword>
<dbReference type="GO" id="GO:0045259">
    <property type="term" value="C:proton-transporting ATP synthase complex"/>
    <property type="evidence" value="ECO:0007669"/>
    <property type="project" value="UniProtKB-KW"/>
</dbReference>
<evidence type="ECO:0000256" key="10">
    <source>
        <dbReference type="ARBA" id="ARBA00025198"/>
    </source>
</evidence>
<evidence type="ECO:0000256" key="9">
    <source>
        <dbReference type="ARBA" id="ARBA00023310"/>
    </source>
</evidence>
<dbReference type="GO" id="GO:0005886">
    <property type="term" value="C:plasma membrane"/>
    <property type="evidence" value="ECO:0007669"/>
    <property type="project" value="UniProtKB-SubCell"/>
</dbReference>
<comment type="function">
    <text evidence="12">Component of the F(0) channel, it forms part of the peripheral stalk, linking F(1) to F(0).</text>
</comment>
<dbReference type="InterPro" id="IPR002146">
    <property type="entry name" value="ATP_synth_b/b'su_bac/chlpt"/>
</dbReference>
<keyword evidence="14" id="KW-0175">Coiled coil</keyword>
<evidence type="ECO:0000256" key="4">
    <source>
        <dbReference type="ARBA" id="ARBA00022692"/>
    </source>
</evidence>
<evidence type="ECO:0000256" key="12">
    <source>
        <dbReference type="HAMAP-Rule" id="MF_01398"/>
    </source>
</evidence>
<dbReference type="GO" id="GO:0012505">
    <property type="term" value="C:endomembrane system"/>
    <property type="evidence" value="ECO:0007669"/>
    <property type="project" value="UniProtKB-SubCell"/>
</dbReference>
<organism evidence="15 16">
    <name type="scientific">Candidatus Ryanbacteria bacterium CG10_big_fil_rev_8_21_14_0_10_43_42</name>
    <dbReference type="NCBI Taxonomy" id="1974864"/>
    <lineage>
        <taxon>Bacteria</taxon>
        <taxon>Candidatus Ryaniibacteriota</taxon>
    </lineage>
</organism>
<dbReference type="InterPro" id="IPR050059">
    <property type="entry name" value="ATP_synthase_B_chain"/>
</dbReference>
<evidence type="ECO:0000256" key="1">
    <source>
        <dbReference type="ARBA" id="ARBA00005513"/>
    </source>
</evidence>
<feature type="coiled-coil region" evidence="14">
    <location>
        <begin position="55"/>
        <end position="86"/>
    </location>
</feature>
<dbReference type="Pfam" id="PF00430">
    <property type="entry name" value="ATP-synt_B"/>
    <property type="match status" value="1"/>
</dbReference>
<dbReference type="EMBL" id="PFEF01000006">
    <property type="protein sequence ID" value="PJE64435.1"/>
    <property type="molecule type" value="Genomic_DNA"/>
</dbReference>
<dbReference type="HAMAP" id="MF_01398">
    <property type="entry name" value="ATP_synth_b_bprime"/>
    <property type="match status" value="1"/>
</dbReference>
<evidence type="ECO:0000256" key="13">
    <source>
        <dbReference type="RuleBase" id="RU003848"/>
    </source>
</evidence>
<protein>
    <recommendedName>
        <fullName evidence="12">ATP synthase subunit b</fullName>
    </recommendedName>
    <alternativeName>
        <fullName evidence="12">ATP synthase F(0) sector subunit b</fullName>
    </alternativeName>
    <alternativeName>
        <fullName evidence="12">ATPase subunit I</fullName>
    </alternativeName>
    <alternativeName>
        <fullName evidence="12">F-type ATPase subunit b</fullName>
        <shortName evidence="12">F-ATPase subunit b</shortName>
    </alternativeName>
</protein>
<keyword evidence="9 12" id="KW-0066">ATP synthesis</keyword>
<keyword evidence="4 12" id="KW-0812">Transmembrane</keyword>
<keyword evidence="6 12" id="KW-1133">Transmembrane helix</keyword>
<sequence>MEEFVRQFGIDGRFLLSQVVNFAIVLAALRFFAFKPLAHILKSRRERIEEGLAKADAADKRMEDVQQMAKNKLRKAEQEAMEVLRAVDVRAKETEEALLESSRKKGEVLLREAVQSIEAERQKTRGEVEKEARTLVRDAVLAVADISPDSIDEALIGKALQRIK</sequence>
<evidence type="ECO:0000256" key="7">
    <source>
        <dbReference type="ARBA" id="ARBA00023065"/>
    </source>
</evidence>
<gene>
    <name evidence="12" type="primary">atpF</name>
    <name evidence="15" type="ORF">COU90_03235</name>
</gene>
<dbReference type="AlphaFoldDB" id="A0A2M8KWY0"/>
<dbReference type="PANTHER" id="PTHR33445:SF2">
    <property type="entry name" value="ATP SYNTHASE SUBUNIT B', CHLOROPLASTIC"/>
    <property type="match status" value="1"/>
</dbReference>
<evidence type="ECO:0000256" key="8">
    <source>
        <dbReference type="ARBA" id="ARBA00023136"/>
    </source>
</evidence>
<evidence type="ECO:0000313" key="15">
    <source>
        <dbReference type="EMBL" id="PJE64435.1"/>
    </source>
</evidence>
<evidence type="ECO:0000256" key="11">
    <source>
        <dbReference type="ARBA" id="ARBA00037847"/>
    </source>
</evidence>
<accession>A0A2M8KWY0</accession>
<dbReference type="CDD" id="cd06503">
    <property type="entry name" value="ATP-synt_Fo_b"/>
    <property type="match status" value="1"/>
</dbReference>
<keyword evidence="7 12" id="KW-0406">Ion transport</keyword>
<comment type="similarity">
    <text evidence="1 12 13">Belongs to the ATPase B chain family.</text>
</comment>
<evidence type="ECO:0000256" key="2">
    <source>
        <dbReference type="ARBA" id="ARBA00022448"/>
    </source>
</evidence>
<feature type="transmembrane region" description="Helical" evidence="12">
    <location>
        <begin position="20"/>
        <end position="38"/>
    </location>
</feature>
<dbReference type="PANTHER" id="PTHR33445">
    <property type="entry name" value="ATP SYNTHASE SUBUNIT B', CHLOROPLASTIC"/>
    <property type="match status" value="1"/>
</dbReference>
<keyword evidence="12" id="KW-1003">Cell membrane</keyword>
<comment type="subunit">
    <text evidence="12">F-type ATPases have 2 components, F(1) - the catalytic core - and F(0) - the membrane proton channel. F(1) has five subunits: alpha(3), beta(3), gamma(1), delta(1), epsilon(1). F(0) has three main subunits: a(1), b(2) and c(10-14). The alpha and beta chains form an alternating ring which encloses part of the gamma chain. F(1) is attached to F(0) by a central stalk formed by the gamma and epsilon chains, while a peripheral stalk is formed by the delta and b chains.</text>
</comment>
<comment type="function">
    <text evidence="10 12">F(1)F(0) ATP synthase produces ATP from ADP in the presence of a proton or sodium gradient. F-type ATPases consist of two structural domains, F(1) containing the extramembraneous catalytic core and F(0) containing the membrane proton channel, linked together by a central stalk and a peripheral stalk. During catalysis, ATP synthesis in the catalytic domain of F(1) is coupled via a rotary mechanism of the central stalk subunits to proton translocation.</text>
</comment>
<keyword evidence="5 12" id="KW-0375">Hydrogen ion transport</keyword>
<evidence type="ECO:0000256" key="3">
    <source>
        <dbReference type="ARBA" id="ARBA00022547"/>
    </source>
</evidence>